<comment type="caution">
    <text evidence="7">The sequence shown here is derived from an EMBL/GenBank/DDBJ whole genome shotgun (WGS) entry which is preliminary data.</text>
</comment>
<dbReference type="AlphaFoldDB" id="A0A9J6BC35"/>
<dbReference type="Proteomes" id="UP001107558">
    <property type="component" value="Chromosome 4"/>
</dbReference>
<feature type="domain" description="C2H2-type" evidence="6">
    <location>
        <begin position="224"/>
        <end position="252"/>
    </location>
</feature>
<dbReference type="PROSITE" id="PS50157">
    <property type="entry name" value="ZINC_FINGER_C2H2_2"/>
    <property type="match status" value="6"/>
</dbReference>
<dbReference type="Pfam" id="PF00096">
    <property type="entry name" value="zf-C2H2"/>
    <property type="match status" value="3"/>
</dbReference>
<dbReference type="InterPro" id="IPR013087">
    <property type="entry name" value="Znf_C2H2_type"/>
</dbReference>
<dbReference type="EMBL" id="JADBJN010000004">
    <property type="protein sequence ID" value="KAG5667269.1"/>
    <property type="molecule type" value="Genomic_DNA"/>
</dbReference>
<sequence length="387" mass="45267">MDTKIIETCLICGEYMGPFKNDLNVCTGFSEKPIYHLFETFMGIKLELEVIETSGICQNCFIKFNEIDEHQLIINKIQNDLLELFNATQANICDTKTEAKIVNEVEDEILEVFVQDEIYSEQEEFICETIEDDEAMIGTNVKRKRGPKKKKNLDEGLIMVEVDGQKMYQCEICQKICKDRYKLKNHKETHNVERNICCTECGAMFKTLSCLYSHKKIHKARIYHSCDLCGMKYIQKTQLAKHMNAIHLKRKDYTCNICGKSYSRDTTLSKHMFVHKEEKDMVCTVCGFRTHTKPKLDRHMKSHTGERNYACEICGKKFLYSYNVIAHVKYVHNREKRPYDEAKLTCQFCGRKFQKVWKKKEHLLQAHKIIEAVEGDDLIVEGVEEKN</sequence>
<evidence type="ECO:0000259" key="6">
    <source>
        <dbReference type="PROSITE" id="PS50157"/>
    </source>
</evidence>
<dbReference type="FunFam" id="3.30.160.60:FF:000100">
    <property type="entry name" value="Zinc finger 45-like"/>
    <property type="match status" value="1"/>
</dbReference>
<keyword evidence="8" id="KW-1185">Reference proteome</keyword>
<evidence type="ECO:0000256" key="1">
    <source>
        <dbReference type="ARBA" id="ARBA00022723"/>
    </source>
</evidence>
<gene>
    <name evidence="7" type="ORF">PVAND_015256</name>
</gene>
<feature type="domain" description="C2H2-type" evidence="6">
    <location>
        <begin position="253"/>
        <end position="280"/>
    </location>
</feature>
<dbReference type="OrthoDB" id="6077919at2759"/>
<dbReference type="PANTHER" id="PTHR24409:SF295">
    <property type="entry name" value="AZ2-RELATED"/>
    <property type="match status" value="1"/>
</dbReference>
<proteinExistence type="predicted"/>
<organism evidence="7 8">
    <name type="scientific">Polypedilum vanderplanki</name>
    <name type="common">Sleeping chironomid midge</name>
    <dbReference type="NCBI Taxonomy" id="319348"/>
    <lineage>
        <taxon>Eukaryota</taxon>
        <taxon>Metazoa</taxon>
        <taxon>Ecdysozoa</taxon>
        <taxon>Arthropoda</taxon>
        <taxon>Hexapoda</taxon>
        <taxon>Insecta</taxon>
        <taxon>Pterygota</taxon>
        <taxon>Neoptera</taxon>
        <taxon>Endopterygota</taxon>
        <taxon>Diptera</taxon>
        <taxon>Nematocera</taxon>
        <taxon>Chironomoidea</taxon>
        <taxon>Chironomidae</taxon>
        <taxon>Chironominae</taxon>
        <taxon>Polypedilum</taxon>
        <taxon>Polypedilum</taxon>
    </lineage>
</organism>
<dbReference type="SMART" id="SM00355">
    <property type="entry name" value="ZnF_C2H2"/>
    <property type="match status" value="7"/>
</dbReference>
<evidence type="ECO:0000256" key="4">
    <source>
        <dbReference type="ARBA" id="ARBA00022833"/>
    </source>
</evidence>
<feature type="domain" description="C2H2-type" evidence="6">
    <location>
        <begin position="281"/>
        <end position="308"/>
    </location>
</feature>
<accession>A0A9J6BC35</accession>
<dbReference type="PROSITE" id="PS00028">
    <property type="entry name" value="ZINC_FINGER_C2H2_1"/>
    <property type="match status" value="6"/>
</dbReference>
<evidence type="ECO:0000313" key="7">
    <source>
        <dbReference type="EMBL" id="KAG5667269.1"/>
    </source>
</evidence>
<dbReference type="GO" id="GO:0000981">
    <property type="term" value="F:DNA-binding transcription factor activity, RNA polymerase II-specific"/>
    <property type="evidence" value="ECO:0007669"/>
    <property type="project" value="TreeGrafter"/>
</dbReference>
<keyword evidence="2" id="KW-0677">Repeat</keyword>
<evidence type="ECO:0000256" key="2">
    <source>
        <dbReference type="ARBA" id="ARBA00022737"/>
    </source>
</evidence>
<evidence type="ECO:0000256" key="3">
    <source>
        <dbReference type="ARBA" id="ARBA00022771"/>
    </source>
</evidence>
<protein>
    <recommendedName>
        <fullName evidence="6">C2H2-type domain-containing protein</fullName>
    </recommendedName>
</protein>
<dbReference type="Gene3D" id="3.30.160.60">
    <property type="entry name" value="Classic Zinc Finger"/>
    <property type="match status" value="4"/>
</dbReference>
<dbReference type="PANTHER" id="PTHR24409">
    <property type="entry name" value="ZINC FINGER PROTEIN 142"/>
    <property type="match status" value="1"/>
</dbReference>
<keyword evidence="4" id="KW-0862">Zinc</keyword>
<dbReference type="GO" id="GO:0008270">
    <property type="term" value="F:zinc ion binding"/>
    <property type="evidence" value="ECO:0007669"/>
    <property type="project" value="UniProtKB-KW"/>
</dbReference>
<feature type="domain" description="C2H2-type" evidence="6">
    <location>
        <begin position="168"/>
        <end position="195"/>
    </location>
</feature>
<dbReference type="GO" id="GO:0005634">
    <property type="term" value="C:nucleus"/>
    <property type="evidence" value="ECO:0007669"/>
    <property type="project" value="TreeGrafter"/>
</dbReference>
<dbReference type="InterPro" id="IPR036236">
    <property type="entry name" value="Znf_C2H2_sf"/>
</dbReference>
<feature type="domain" description="C2H2-type" evidence="6">
    <location>
        <begin position="309"/>
        <end position="337"/>
    </location>
</feature>
<feature type="domain" description="C2H2-type" evidence="6">
    <location>
        <begin position="196"/>
        <end position="218"/>
    </location>
</feature>
<dbReference type="SUPFAM" id="SSF57667">
    <property type="entry name" value="beta-beta-alpha zinc fingers"/>
    <property type="match status" value="4"/>
</dbReference>
<reference evidence="7" key="1">
    <citation type="submission" date="2021-03" db="EMBL/GenBank/DDBJ databases">
        <title>Chromosome level genome of the anhydrobiotic midge Polypedilum vanderplanki.</title>
        <authorList>
            <person name="Yoshida Y."/>
            <person name="Kikawada T."/>
            <person name="Gusev O."/>
        </authorList>
    </citation>
    <scope>NUCLEOTIDE SEQUENCE</scope>
    <source>
        <strain evidence="7">NIAS01</strain>
        <tissue evidence="7">Whole body or cell culture</tissue>
    </source>
</reference>
<evidence type="ECO:0000313" key="8">
    <source>
        <dbReference type="Proteomes" id="UP001107558"/>
    </source>
</evidence>
<evidence type="ECO:0000256" key="5">
    <source>
        <dbReference type="PROSITE-ProRule" id="PRU00042"/>
    </source>
</evidence>
<dbReference type="GO" id="GO:0000977">
    <property type="term" value="F:RNA polymerase II transcription regulatory region sequence-specific DNA binding"/>
    <property type="evidence" value="ECO:0007669"/>
    <property type="project" value="TreeGrafter"/>
</dbReference>
<keyword evidence="1" id="KW-0479">Metal-binding</keyword>
<keyword evidence="3 5" id="KW-0863">Zinc-finger</keyword>
<name>A0A9J6BC35_POLVA</name>